<accession>A0ABS6DTL9</accession>
<dbReference type="CDD" id="cd17532">
    <property type="entry name" value="REC_LytTR_AlgR-like"/>
    <property type="match status" value="1"/>
</dbReference>
<dbReference type="InterPro" id="IPR046947">
    <property type="entry name" value="LytR-like"/>
</dbReference>
<evidence type="ECO:0000313" key="4">
    <source>
        <dbReference type="EMBL" id="MBU5335171.1"/>
    </source>
</evidence>
<dbReference type="InterPro" id="IPR007492">
    <property type="entry name" value="LytTR_DNA-bd_dom"/>
</dbReference>
<comment type="caution">
    <text evidence="4">The sequence shown here is derived from an EMBL/GenBank/DDBJ whole genome shotgun (WGS) entry which is preliminary data.</text>
</comment>
<evidence type="ECO:0000259" key="3">
    <source>
        <dbReference type="PROSITE" id="PS50930"/>
    </source>
</evidence>
<dbReference type="PROSITE" id="PS50930">
    <property type="entry name" value="HTH_LYTTR"/>
    <property type="match status" value="1"/>
</dbReference>
<dbReference type="RefSeq" id="WP_216568331.1">
    <property type="nucleotide sequence ID" value="NZ_JAHLOQ010000003.1"/>
</dbReference>
<dbReference type="PROSITE" id="PS50110">
    <property type="entry name" value="RESPONSE_REGULATORY"/>
    <property type="match status" value="1"/>
</dbReference>
<dbReference type="PANTHER" id="PTHR37299:SF1">
    <property type="entry name" value="STAGE 0 SPORULATION PROTEIN A HOMOLOG"/>
    <property type="match status" value="1"/>
</dbReference>
<keyword evidence="5" id="KW-1185">Reference proteome</keyword>
<dbReference type="Pfam" id="PF00072">
    <property type="entry name" value="Response_reg"/>
    <property type="match status" value="1"/>
</dbReference>
<keyword evidence="1" id="KW-0597">Phosphoprotein</keyword>
<dbReference type="Proteomes" id="UP001196301">
    <property type="component" value="Unassembled WGS sequence"/>
</dbReference>
<dbReference type="InterPro" id="IPR001789">
    <property type="entry name" value="Sig_transdc_resp-reg_receiver"/>
</dbReference>
<gene>
    <name evidence="4" type="ORF">KQI20_01840</name>
</gene>
<evidence type="ECO:0000256" key="1">
    <source>
        <dbReference type="PROSITE-ProRule" id="PRU00169"/>
    </source>
</evidence>
<sequence length="250" mass="29836">MNVIIVEDEFPARKELRYFIENNTNMDIVGEFDNGLDVLSFIQENNIDAIFLDINIPKLDGMLLARTINKFEQKPKIIFITAYENYAVEAFKLDVFDYILKPYSEERIISMLQKLEKSCNVDKQEIKKTAVEEKKITSPKVSNKISLWKENKIYIVNIDDIYYCEARERYTYIYTENEEYHIRECISYVEKIINNSNFFKCHRSYLVNLLKIEEVVPWFNNTYLLKLNNKKYELTVSRSKVKSFKDLMNI</sequence>
<evidence type="ECO:0000259" key="2">
    <source>
        <dbReference type="PROSITE" id="PS50110"/>
    </source>
</evidence>
<keyword evidence="4" id="KW-0238">DNA-binding</keyword>
<dbReference type="EMBL" id="JAHLOQ010000003">
    <property type="protein sequence ID" value="MBU5335171.1"/>
    <property type="molecule type" value="Genomic_DNA"/>
</dbReference>
<reference evidence="4 5" key="1">
    <citation type="submission" date="2021-06" db="EMBL/GenBank/DDBJ databases">
        <authorList>
            <person name="Sun Q."/>
            <person name="Li D."/>
        </authorList>
    </citation>
    <scope>NUCLEOTIDE SEQUENCE [LARGE SCALE GENOMIC DNA]</scope>
    <source>
        <strain evidence="4 5">N19</strain>
    </source>
</reference>
<name>A0ABS6DTL9_9FIRM</name>
<protein>
    <submittedName>
        <fullName evidence="4">LytTR family DNA-binding domain-containing protein</fullName>
    </submittedName>
</protein>
<dbReference type="Pfam" id="PF04397">
    <property type="entry name" value="LytTR"/>
    <property type="match status" value="1"/>
</dbReference>
<proteinExistence type="predicted"/>
<evidence type="ECO:0000313" key="5">
    <source>
        <dbReference type="Proteomes" id="UP001196301"/>
    </source>
</evidence>
<feature type="domain" description="HTH LytTR-type" evidence="3">
    <location>
        <begin position="145"/>
        <end position="250"/>
    </location>
</feature>
<organism evidence="4 5">
    <name type="scientific">Intestinibacter bartlettii</name>
    <dbReference type="NCBI Taxonomy" id="261299"/>
    <lineage>
        <taxon>Bacteria</taxon>
        <taxon>Bacillati</taxon>
        <taxon>Bacillota</taxon>
        <taxon>Clostridia</taxon>
        <taxon>Peptostreptococcales</taxon>
        <taxon>Peptostreptococcaceae</taxon>
        <taxon>Intestinibacter</taxon>
    </lineage>
</organism>
<dbReference type="SMART" id="SM00448">
    <property type="entry name" value="REC"/>
    <property type="match status" value="1"/>
</dbReference>
<dbReference type="PANTHER" id="PTHR37299">
    <property type="entry name" value="TRANSCRIPTIONAL REGULATOR-RELATED"/>
    <property type="match status" value="1"/>
</dbReference>
<feature type="domain" description="Response regulatory" evidence="2">
    <location>
        <begin position="2"/>
        <end position="116"/>
    </location>
</feature>
<feature type="modified residue" description="4-aspartylphosphate" evidence="1">
    <location>
        <position position="53"/>
    </location>
</feature>
<dbReference type="GO" id="GO:0003677">
    <property type="term" value="F:DNA binding"/>
    <property type="evidence" value="ECO:0007669"/>
    <property type="project" value="UniProtKB-KW"/>
</dbReference>
<dbReference type="SMART" id="SM00850">
    <property type="entry name" value="LytTR"/>
    <property type="match status" value="1"/>
</dbReference>